<dbReference type="PIRSF" id="PIRSF005624">
    <property type="entry name" value="Ni-bind_GTPase"/>
    <property type="match status" value="1"/>
</dbReference>
<evidence type="ECO:0000256" key="6">
    <source>
        <dbReference type="ARBA" id="ARBA00022833"/>
    </source>
</evidence>
<dbReference type="GO" id="GO:0003924">
    <property type="term" value="F:GTPase activity"/>
    <property type="evidence" value="ECO:0007669"/>
    <property type="project" value="InterPro"/>
</dbReference>
<evidence type="ECO:0000256" key="2">
    <source>
        <dbReference type="ARBA" id="ARBA00022596"/>
    </source>
</evidence>
<dbReference type="InterPro" id="IPR004392">
    <property type="entry name" value="Hyd_mat_HypB"/>
</dbReference>
<keyword evidence="5" id="KW-0378">Hydrolase</keyword>
<feature type="domain" description="CobW/HypB/UreG nucleotide-binding" evidence="8">
    <location>
        <begin position="38"/>
        <end position="196"/>
    </location>
</feature>
<keyword evidence="6" id="KW-0862">Zinc</keyword>
<evidence type="ECO:0000256" key="7">
    <source>
        <dbReference type="ARBA" id="ARBA00023134"/>
    </source>
</evidence>
<dbReference type="GO" id="GO:0008270">
    <property type="term" value="F:zinc ion binding"/>
    <property type="evidence" value="ECO:0007669"/>
    <property type="project" value="TreeGrafter"/>
</dbReference>
<dbReference type="GO" id="GO:0051604">
    <property type="term" value="P:protein maturation"/>
    <property type="evidence" value="ECO:0007669"/>
    <property type="project" value="InterPro"/>
</dbReference>
<dbReference type="AlphaFoldDB" id="A0A0W8E8V3"/>
<keyword evidence="2" id="KW-0533">Nickel</keyword>
<dbReference type="SUPFAM" id="SSF52540">
    <property type="entry name" value="P-loop containing nucleoside triphosphate hydrolases"/>
    <property type="match status" value="1"/>
</dbReference>
<dbReference type="InterPro" id="IPR003495">
    <property type="entry name" value="CobW/HypB/UreG_nucleotide-bd"/>
</dbReference>
<evidence type="ECO:0000256" key="3">
    <source>
        <dbReference type="ARBA" id="ARBA00022723"/>
    </source>
</evidence>
<dbReference type="Pfam" id="PF02492">
    <property type="entry name" value="cobW"/>
    <property type="match status" value="1"/>
</dbReference>
<keyword evidence="4" id="KW-0547">Nucleotide-binding</keyword>
<keyword evidence="3" id="KW-0479">Metal-binding</keyword>
<comment type="similarity">
    <text evidence="1">Belongs to the SIMIBI class G3E GTPase family. HypB/HupM subfamily.</text>
</comment>
<dbReference type="PANTHER" id="PTHR30134:SF2">
    <property type="entry name" value="HYDROGENASE MATURATION FACTOR HYPB"/>
    <property type="match status" value="1"/>
</dbReference>
<keyword evidence="7" id="KW-0342">GTP-binding</keyword>
<accession>A0A0W8E8V3</accession>
<evidence type="ECO:0000313" key="9">
    <source>
        <dbReference type="EMBL" id="KUG05067.1"/>
    </source>
</evidence>
<evidence type="ECO:0000259" key="8">
    <source>
        <dbReference type="Pfam" id="PF02492"/>
    </source>
</evidence>
<dbReference type="NCBIfam" id="TIGR00073">
    <property type="entry name" value="hypB"/>
    <property type="match status" value="1"/>
</dbReference>
<sequence length="225" mass="25221">MEPIQVIDIRQHILIDNQNLADEIRNQLKKEELFMLNLMASPGAGKTSIILETIRRMKSEYRMGIVEGDIESIVDAEKIDAEGIPVVQIHTGGACHLDAPMIKKALESMDAAAFDLLIIENIGNLVCPAEFDTGAALKVMILSVPEGDDKTLKYPLMFSVCDALIINKIDYLPDPGFDMNVLEKRVRVLNPNIKIFPVSCRLGQGLDSWCNWLRAEIEHYRNSDE</sequence>
<dbReference type="GO" id="GO:0016151">
    <property type="term" value="F:nickel cation binding"/>
    <property type="evidence" value="ECO:0007669"/>
    <property type="project" value="InterPro"/>
</dbReference>
<dbReference type="InterPro" id="IPR027417">
    <property type="entry name" value="P-loop_NTPase"/>
</dbReference>
<protein>
    <submittedName>
        <fullName evidence="9">Hydrogenase nickel incorporation-associated protein hypb</fullName>
    </submittedName>
</protein>
<gene>
    <name evidence="9" type="ORF">ASZ90_017556</name>
</gene>
<reference evidence="9" key="1">
    <citation type="journal article" date="2015" name="Proc. Natl. Acad. Sci. U.S.A.">
        <title>Networks of energetic and metabolic interactions define dynamics in microbial communities.</title>
        <authorList>
            <person name="Embree M."/>
            <person name="Liu J.K."/>
            <person name="Al-Bassam M.M."/>
            <person name="Zengler K."/>
        </authorList>
    </citation>
    <scope>NUCLEOTIDE SEQUENCE</scope>
</reference>
<dbReference type="PANTHER" id="PTHR30134">
    <property type="entry name" value="HYDROGENASE PROTEIN ASSEMBLY PROTEIN, NICKEL CHAPERONE"/>
    <property type="match status" value="1"/>
</dbReference>
<evidence type="ECO:0000256" key="4">
    <source>
        <dbReference type="ARBA" id="ARBA00022741"/>
    </source>
</evidence>
<name>A0A0W8E8V3_9ZZZZ</name>
<dbReference type="GO" id="GO:0005525">
    <property type="term" value="F:GTP binding"/>
    <property type="evidence" value="ECO:0007669"/>
    <property type="project" value="UniProtKB-KW"/>
</dbReference>
<proteinExistence type="inferred from homology"/>
<evidence type="ECO:0000256" key="5">
    <source>
        <dbReference type="ARBA" id="ARBA00022801"/>
    </source>
</evidence>
<dbReference type="EMBL" id="LNQE01001831">
    <property type="protein sequence ID" value="KUG05067.1"/>
    <property type="molecule type" value="Genomic_DNA"/>
</dbReference>
<dbReference type="Gene3D" id="3.40.50.300">
    <property type="entry name" value="P-loop containing nucleotide triphosphate hydrolases"/>
    <property type="match status" value="1"/>
</dbReference>
<comment type="caution">
    <text evidence="9">The sequence shown here is derived from an EMBL/GenBank/DDBJ whole genome shotgun (WGS) entry which is preliminary data.</text>
</comment>
<dbReference type="CDD" id="cd05390">
    <property type="entry name" value="HypB"/>
    <property type="match status" value="1"/>
</dbReference>
<evidence type="ECO:0000256" key="1">
    <source>
        <dbReference type="ARBA" id="ARBA00006211"/>
    </source>
</evidence>
<organism evidence="9">
    <name type="scientific">hydrocarbon metagenome</name>
    <dbReference type="NCBI Taxonomy" id="938273"/>
    <lineage>
        <taxon>unclassified sequences</taxon>
        <taxon>metagenomes</taxon>
        <taxon>ecological metagenomes</taxon>
    </lineage>
</organism>